<dbReference type="Pfam" id="PF00005">
    <property type="entry name" value="ABC_tran"/>
    <property type="match status" value="1"/>
</dbReference>
<dbReference type="InterPro" id="IPR003593">
    <property type="entry name" value="AAA+_ATPase"/>
</dbReference>
<feature type="domain" description="ABC transmembrane type-1" evidence="11">
    <location>
        <begin position="41"/>
        <end position="324"/>
    </location>
</feature>
<dbReference type="SMART" id="SM00382">
    <property type="entry name" value="AAA"/>
    <property type="match status" value="1"/>
</dbReference>
<dbReference type="GO" id="GO:0005886">
    <property type="term" value="C:plasma membrane"/>
    <property type="evidence" value="ECO:0007669"/>
    <property type="project" value="UniProtKB-SubCell"/>
</dbReference>
<feature type="transmembrane region" description="Helical" evidence="9">
    <location>
        <begin position="81"/>
        <end position="99"/>
    </location>
</feature>
<dbReference type="PROSITE" id="PS00211">
    <property type="entry name" value="ABC_TRANSPORTER_1"/>
    <property type="match status" value="1"/>
</dbReference>
<comment type="subcellular location">
    <subcellularLocation>
        <location evidence="1">Cell membrane</location>
        <topology evidence="1">Multi-pass membrane protein</topology>
    </subcellularLocation>
</comment>
<dbReference type="PROSITE" id="PS50893">
    <property type="entry name" value="ABC_TRANSPORTER_2"/>
    <property type="match status" value="1"/>
</dbReference>
<organism evidence="12 13">
    <name type="scientific">Desulfomarina profundi</name>
    <dbReference type="NCBI Taxonomy" id="2772557"/>
    <lineage>
        <taxon>Bacteria</taxon>
        <taxon>Pseudomonadati</taxon>
        <taxon>Thermodesulfobacteriota</taxon>
        <taxon>Desulfobulbia</taxon>
        <taxon>Desulfobulbales</taxon>
        <taxon>Desulfobulbaceae</taxon>
        <taxon>Desulfomarina</taxon>
    </lineage>
</organism>
<dbReference type="GO" id="GO:0015421">
    <property type="term" value="F:ABC-type oligopeptide transporter activity"/>
    <property type="evidence" value="ECO:0007669"/>
    <property type="project" value="TreeGrafter"/>
</dbReference>
<dbReference type="EMBL" id="AP024086">
    <property type="protein sequence ID" value="BCL59538.1"/>
    <property type="molecule type" value="Genomic_DNA"/>
</dbReference>
<feature type="transmembrane region" description="Helical" evidence="9">
    <location>
        <begin position="301"/>
        <end position="322"/>
    </location>
</feature>
<dbReference type="KEGG" id="dbk:DGMP_02310"/>
<evidence type="ECO:0000256" key="8">
    <source>
        <dbReference type="ARBA" id="ARBA00023136"/>
    </source>
</evidence>
<evidence type="ECO:0000256" key="5">
    <source>
        <dbReference type="ARBA" id="ARBA00022741"/>
    </source>
</evidence>
<dbReference type="AlphaFoldDB" id="A0A8D5JCF7"/>
<evidence type="ECO:0000259" key="10">
    <source>
        <dbReference type="PROSITE" id="PS50893"/>
    </source>
</evidence>
<keyword evidence="8 9" id="KW-0472">Membrane</keyword>
<keyword evidence="7 9" id="KW-1133">Transmembrane helix</keyword>
<feature type="transmembrane region" description="Helical" evidence="9">
    <location>
        <begin position="181"/>
        <end position="199"/>
    </location>
</feature>
<feature type="transmembrane region" description="Helical" evidence="9">
    <location>
        <begin position="152"/>
        <end position="175"/>
    </location>
</feature>
<evidence type="ECO:0000313" key="13">
    <source>
        <dbReference type="Proteomes" id="UP000826725"/>
    </source>
</evidence>
<keyword evidence="6 12" id="KW-0067">ATP-binding</keyword>
<evidence type="ECO:0000256" key="9">
    <source>
        <dbReference type="SAM" id="Phobius"/>
    </source>
</evidence>
<accession>A0A8D5JCF7</accession>
<evidence type="ECO:0000256" key="3">
    <source>
        <dbReference type="ARBA" id="ARBA00022475"/>
    </source>
</evidence>
<evidence type="ECO:0000256" key="4">
    <source>
        <dbReference type="ARBA" id="ARBA00022692"/>
    </source>
</evidence>
<dbReference type="GO" id="GO:0016887">
    <property type="term" value="F:ATP hydrolysis activity"/>
    <property type="evidence" value="ECO:0007669"/>
    <property type="project" value="InterPro"/>
</dbReference>
<dbReference type="PROSITE" id="PS50929">
    <property type="entry name" value="ABC_TM1F"/>
    <property type="match status" value="1"/>
</dbReference>
<evidence type="ECO:0000256" key="1">
    <source>
        <dbReference type="ARBA" id="ARBA00004651"/>
    </source>
</evidence>
<keyword evidence="3" id="KW-1003">Cell membrane</keyword>
<feature type="domain" description="ABC transporter" evidence="10">
    <location>
        <begin position="358"/>
        <end position="592"/>
    </location>
</feature>
<dbReference type="Proteomes" id="UP000826725">
    <property type="component" value="Chromosome"/>
</dbReference>
<sequence>MTLTTQQTTDKRKKRKQPQATFAQVRSLLGPTYRKHRLRLLAGFIALLAVDFLQLLIPRIIRRAVDSLQATEISSHELLTPAALIVSIAAGVVILRFTWRYLIIGFSRLLERDIRNRIFTHLLTMDGPFFEKRTTGDLMAHSSNDISAIQMACGMGMVAAVDALVMLLAAIGFMIAIHPTLTLMALLPMPILAISTRILSGKLHKRFSAVQERFAMLTELSRSTLISIGLIKSYTMEGFQTKQFDRLGKKYVKDNLRVAAIQGLISPVATLVGNIGMLVVLFLGGLFVIQKKISLGDFVAFITYLYMLIWPVMAVGWVANLVQRGATSLARIHSLVTSVARLHDPKEGPEPDPGQPGFRLNNLTFSYPSSPRPVLNNLSLHLGPGIHGITGRTGCGKTTLCKLLTRLYPVKNQQLCFAGHDVNQYPLFQVRSRIGYVAQEPILFSRSIAENIRLGRPEASRKEVEEAAKKAAIHEDILTFEKGYETTIGERGIKLSGGQRQRLAMARALLADREILLIDDGLSAVDVTTEEELFHGLKHYFADKVVIVISNRTKLLSMTDRIIILTDGSVEAEGSHEELLRSSDLYRSMYSKQMLDPDEAGSKR</sequence>
<proteinExistence type="predicted"/>
<name>A0A8D5JCF7_9BACT</name>
<keyword evidence="2" id="KW-0813">Transport</keyword>
<keyword evidence="5" id="KW-0547">Nucleotide-binding</keyword>
<evidence type="ECO:0000313" key="12">
    <source>
        <dbReference type="EMBL" id="BCL59538.1"/>
    </source>
</evidence>
<evidence type="ECO:0000256" key="7">
    <source>
        <dbReference type="ARBA" id="ARBA00022989"/>
    </source>
</evidence>
<dbReference type="InterPro" id="IPR003439">
    <property type="entry name" value="ABC_transporter-like_ATP-bd"/>
</dbReference>
<dbReference type="FunFam" id="3.40.50.300:FF:000221">
    <property type="entry name" value="Multidrug ABC transporter ATP-binding protein"/>
    <property type="match status" value="1"/>
</dbReference>
<evidence type="ECO:0000256" key="2">
    <source>
        <dbReference type="ARBA" id="ARBA00022448"/>
    </source>
</evidence>
<dbReference type="InterPro" id="IPR017871">
    <property type="entry name" value="ABC_transporter-like_CS"/>
</dbReference>
<feature type="transmembrane region" description="Helical" evidence="9">
    <location>
        <begin position="256"/>
        <end position="289"/>
    </location>
</feature>
<gene>
    <name evidence="12" type="ORF">DGMP_02310</name>
</gene>
<dbReference type="CDD" id="cd18541">
    <property type="entry name" value="ABC_6TM_TmrB_like"/>
    <property type="match status" value="1"/>
</dbReference>
<dbReference type="PANTHER" id="PTHR43394">
    <property type="entry name" value="ATP-DEPENDENT PERMEASE MDL1, MITOCHONDRIAL"/>
    <property type="match status" value="1"/>
</dbReference>
<keyword evidence="4 9" id="KW-0812">Transmembrane</keyword>
<protein>
    <submittedName>
        <fullName evidence="12">Multidrug ABC transporter ATP-binding protein</fullName>
    </submittedName>
</protein>
<evidence type="ECO:0000259" key="11">
    <source>
        <dbReference type="PROSITE" id="PS50929"/>
    </source>
</evidence>
<dbReference type="InterPro" id="IPR039421">
    <property type="entry name" value="Type_1_exporter"/>
</dbReference>
<dbReference type="Pfam" id="PF00664">
    <property type="entry name" value="ABC_membrane"/>
    <property type="match status" value="1"/>
</dbReference>
<evidence type="ECO:0000256" key="6">
    <source>
        <dbReference type="ARBA" id="ARBA00022840"/>
    </source>
</evidence>
<feature type="transmembrane region" description="Helical" evidence="9">
    <location>
        <begin position="40"/>
        <end position="61"/>
    </location>
</feature>
<dbReference type="PANTHER" id="PTHR43394:SF1">
    <property type="entry name" value="ATP-BINDING CASSETTE SUB-FAMILY B MEMBER 10, MITOCHONDRIAL"/>
    <property type="match status" value="1"/>
</dbReference>
<reference evidence="12" key="1">
    <citation type="submission" date="2020-09" db="EMBL/GenBank/DDBJ databases">
        <title>Desulfogranum mesoprofundum gen. nov., sp. nov., a novel mesophilic, sulfate-reducing chemolithoautotroph isolated from a deep-sea hydrothermal vent chimney in the Suiyo Seamount.</title>
        <authorList>
            <person name="Hashimoto Y."/>
            <person name="Nakagawa S."/>
        </authorList>
    </citation>
    <scope>NUCLEOTIDE SEQUENCE</scope>
    <source>
        <strain evidence="12">KT2</strain>
    </source>
</reference>
<dbReference type="InterPro" id="IPR011527">
    <property type="entry name" value="ABC1_TM_dom"/>
</dbReference>
<dbReference type="GO" id="GO:0005524">
    <property type="term" value="F:ATP binding"/>
    <property type="evidence" value="ECO:0007669"/>
    <property type="project" value="UniProtKB-KW"/>
</dbReference>
<keyword evidence="13" id="KW-1185">Reference proteome</keyword>